<dbReference type="PANTHER" id="PTHR43214:SF24">
    <property type="entry name" value="TRANSCRIPTIONAL REGULATORY PROTEIN NARL-RELATED"/>
    <property type="match status" value="1"/>
</dbReference>
<gene>
    <name evidence="8" type="ORF">GCM10022255_094700</name>
</gene>
<dbReference type="SMART" id="SM00448">
    <property type="entry name" value="REC"/>
    <property type="match status" value="1"/>
</dbReference>
<dbReference type="PROSITE" id="PS50043">
    <property type="entry name" value="HTH_LUXR_2"/>
    <property type="match status" value="1"/>
</dbReference>
<dbReference type="CDD" id="cd06170">
    <property type="entry name" value="LuxR_C_like"/>
    <property type="match status" value="1"/>
</dbReference>
<evidence type="ECO:0000256" key="1">
    <source>
        <dbReference type="ARBA" id="ARBA00022553"/>
    </source>
</evidence>
<dbReference type="InterPro" id="IPR016032">
    <property type="entry name" value="Sig_transdc_resp-reg_C-effctor"/>
</dbReference>
<dbReference type="InterPro" id="IPR000792">
    <property type="entry name" value="Tscrpt_reg_LuxR_C"/>
</dbReference>
<keyword evidence="4" id="KW-0804">Transcription</keyword>
<protein>
    <submittedName>
        <fullName evidence="8">Response regulator transcription factor</fullName>
    </submittedName>
</protein>
<keyword evidence="3" id="KW-0238">DNA-binding</keyword>
<dbReference type="EMBL" id="BAABAT010000046">
    <property type="protein sequence ID" value="GAA4261576.1"/>
    <property type="molecule type" value="Genomic_DNA"/>
</dbReference>
<dbReference type="RefSeq" id="WP_345138467.1">
    <property type="nucleotide sequence ID" value="NZ_BAABAT010000046.1"/>
</dbReference>
<organism evidence="8 9">
    <name type="scientific">Dactylosporangium darangshiense</name>
    <dbReference type="NCBI Taxonomy" id="579108"/>
    <lineage>
        <taxon>Bacteria</taxon>
        <taxon>Bacillati</taxon>
        <taxon>Actinomycetota</taxon>
        <taxon>Actinomycetes</taxon>
        <taxon>Micromonosporales</taxon>
        <taxon>Micromonosporaceae</taxon>
        <taxon>Dactylosporangium</taxon>
    </lineage>
</organism>
<proteinExistence type="predicted"/>
<dbReference type="Pfam" id="PF00072">
    <property type="entry name" value="Response_reg"/>
    <property type="match status" value="1"/>
</dbReference>
<dbReference type="Proteomes" id="UP001500620">
    <property type="component" value="Unassembled WGS sequence"/>
</dbReference>
<dbReference type="SUPFAM" id="SSF46894">
    <property type="entry name" value="C-terminal effector domain of the bipartite response regulators"/>
    <property type="match status" value="1"/>
</dbReference>
<evidence type="ECO:0000259" key="7">
    <source>
        <dbReference type="PROSITE" id="PS50110"/>
    </source>
</evidence>
<dbReference type="SMART" id="SM00421">
    <property type="entry name" value="HTH_LUXR"/>
    <property type="match status" value="1"/>
</dbReference>
<dbReference type="PRINTS" id="PR00038">
    <property type="entry name" value="HTHLUXR"/>
</dbReference>
<feature type="modified residue" description="4-aspartylphosphate" evidence="5">
    <location>
        <position position="52"/>
    </location>
</feature>
<keyword evidence="2" id="KW-0805">Transcription regulation</keyword>
<dbReference type="InterPro" id="IPR058245">
    <property type="entry name" value="NreC/VraR/RcsB-like_REC"/>
</dbReference>
<evidence type="ECO:0000256" key="3">
    <source>
        <dbReference type="ARBA" id="ARBA00023125"/>
    </source>
</evidence>
<name>A0ABP8DQ32_9ACTN</name>
<sequence length="215" mass="23404">MRVIIADDSVLLREGLARILAEAQIEVTAMVGDAAALEQAVEQDPPDAAIIDIRMPPTFTHEGARAAIRLRERQPTLAILLLSQSMETRYVATLARAHPEGFGYLLKDRVAGVSTLVDALHSVAAGGTVLDPTVISYLLGQATTRTRYLALTDREREVVELMAQGRSNGAIGRQLFLTLKTVEGHIASIFTKLDLHSQPDDNRRVLAVLGWLESS</sequence>
<dbReference type="Gene3D" id="3.40.50.2300">
    <property type="match status" value="1"/>
</dbReference>
<reference evidence="9" key="1">
    <citation type="journal article" date="2019" name="Int. J. Syst. Evol. Microbiol.">
        <title>The Global Catalogue of Microorganisms (GCM) 10K type strain sequencing project: providing services to taxonomists for standard genome sequencing and annotation.</title>
        <authorList>
            <consortium name="The Broad Institute Genomics Platform"/>
            <consortium name="The Broad Institute Genome Sequencing Center for Infectious Disease"/>
            <person name="Wu L."/>
            <person name="Ma J."/>
        </authorList>
    </citation>
    <scope>NUCLEOTIDE SEQUENCE [LARGE SCALE GENOMIC DNA]</scope>
    <source>
        <strain evidence="9">JCM 17441</strain>
    </source>
</reference>
<dbReference type="InterPro" id="IPR039420">
    <property type="entry name" value="WalR-like"/>
</dbReference>
<dbReference type="PROSITE" id="PS50110">
    <property type="entry name" value="RESPONSE_REGULATORY"/>
    <property type="match status" value="1"/>
</dbReference>
<evidence type="ECO:0000256" key="5">
    <source>
        <dbReference type="PROSITE-ProRule" id="PRU00169"/>
    </source>
</evidence>
<keyword evidence="9" id="KW-1185">Reference proteome</keyword>
<dbReference type="PROSITE" id="PS00622">
    <property type="entry name" value="HTH_LUXR_1"/>
    <property type="match status" value="1"/>
</dbReference>
<dbReference type="InterPro" id="IPR001789">
    <property type="entry name" value="Sig_transdc_resp-reg_receiver"/>
</dbReference>
<comment type="caution">
    <text evidence="8">The sequence shown here is derived from an EMBL/GenBank/DDBJ whole genome shotgun (WGS) entry which is preliminary data.</text>
</comment>
<accession>A0ABP8DQ32</accession>
<evidence type="ECO:0000313" key="8">
    <source>
        <dbReference type="EMBL" id="GAA4261576.1"/>
    </source>
</evidence>
<dbReference type="PANTHER" id="PTHR43214">
    <property type="entry name" value="TWO-COMPONENT RESPONSE REGULATOR"/>
    <property type="match status" value="1"/>
</dbReference>
<evidence type="ECO:0000256" key="2">
    <source>
        <dbReference type="ARBA" id="ARBA00023015"/>
    </source>
</evidence>
<keyword evidence="1 5" id="KW-0597">Phosphoprotein</keyword>
<feature type="domain" description="HTH luxR-type" evidence="6">
    <location>
        <begin position="144"/>
        <end position="209"/>
    </location>
</feature>
<feature type="domain" description="Response regulatory" evidence="7">
    <location>
        <begin position="2"/>
        <end position="122"/>
    </location>
</feature>
<evidence type="ECO:0000313" key="9">
    <source>
        <dbReference type="Proteomes" id="UP001500620"/>
    </source>
</evidence>
<evidence type="ECO:0000259" key="6">
    <source>
        <dbReference type="PROSITE" id="PS50043"/>
    </source>
</evidence>
<dbReference type="CDD" id="cd17535">
    <property type="entry name" value="REC_NarL-like"/>
    <property type="match status" value="1"/>
</dbReference>
<evidence type="ECO:0000256" key="4">
    <source>
        <dbReference type="ARBA" id="ARBA00023163"/>
    </source>
</evidence>
<dbReference type="InterPro" id="IPR011006">
    <property type="entry name" value="CheY-like_superfamily"/>
</dbReference>
<dbReference type="Pfam" id="PF00196">
    <property type="entry name" value="GerE"/>
    <property type="match status" value="1"/>
</dbReference>
<dbReference type="SUPFAM" id="SSF52172">
    <property type="entry name" value="CheY-like"/>
    <property type="match status" value="1"/>
</dbReference>